<dbReference type="Pfam" id="PF17932">
    <property type="entry name" value="TetR_C_24"/>
    <property type="match status" value="1"/>
</dbReference>
<sequence>MQQLDRVSSASLSYQPVSSVTPASEQLRLIALELFVTQGFSGVSVRKLASAIGLQAGSLYNHIDSKQALLYELIEDHEEELLYVLRRRTGQGDDPRQAVRDYVECYIRFLLANRLGAALSQFEFRSLSLAQQQHISAVRERYHDLLAEMIREGMRRRLFAVCNELAVVHALIAMLDGAPDCPPSNGPSSVEWLIEHFQSLVLRALTAEGLAPS</sequence>
<dbReference type="InterPro" id="IPR001647">
    <property type="entry name" value="HTH_TetR"/>
</dbReference>
<evidence type="ECO:0000256" key="1">
    <source>
        <dbReference type="ARBA" id="ARBA00022491"/>
    </source>
</evidence>
<keyword evidence="1" id="KW-0678">Repressor</keyword>
<keyword evidence="3 5" id="KW-0238">DNA-binding</keyword>
<reference evidence="7" key="1">
    <citation type="submission" date="2021-04" db="EMBL/GenBank/DDBJ databases">
        <title>Oceanospirillales bacteria with DddD are important DMSP degraders in coastal seawater.</title>
        <authorList>
            <person name="Liu J."/>
        </authorList>
    </citation>
    <scope>NUCLEOTIDE SEQUENCE</scope>
    <source>
        <strain evidence="7">D13-4</strain>
    </source>
</reference>
<evidence type="ECO:0000313" key="7">
    <source>
        <dbReference type="EMBL" id="UTW06088.1"/>
    </source>
</evidence>
<dbReference type="SUPFAM" id="SSF46689">
    <property type="entry name" value="Homeodomain-like"/>
    <property type="match status" value="1"/>
</dbReference>
<dbReference type="RefSeq" id="WP_255836666.1">
    <property type="nucleotide sequence ID" value="NZ_CP073346.1"/>
</dbReference>
<evidence type="ECO:0000256" key="3">
    <source>
        <dbReference type="ARBA" id="ARBA00023125"/>
    </source>
</evidence>
<dbReference type="SUPFAM" id="SSF48498">
    <property type="entry name" value="Tetracyclin repressor-like, C-terminal domain"/>
    <property type="match status" value="1"/>
</dbReference>
<dbReference type="EMBL" id="CP073346">
    <property type="protein sequence ID" value="UTW06088.1"/>
    <property type="molecule type" value="Genomic_DNA"/>
</dbReference>
<dbReference type="InterPro" id="IPR036271">
    <property type="entry name" value="Tet_transcr_reg_TetR-rel_C_sf"/>
</dbReference>
<evidence type="ECO:0000256" key="5">
    <source>
        <dbReference type="PROSITE-ProRule" id="PRU00335"/>
    </source>
</evidence>
<evidence type="ECO:0000256" key="4">
    <source>
        <dbReference type="ARBA" id="ARBA00023163"/>
    </source>
</evidence>
<organism evidence="7 8">
    <name type="scientific">Pseudomonas benzenivorans</name>
    <dbReference type="NCBI Taxonomy" id="556533"/>
    <lineage>
        <taxon>Bacteria</taxon>
        <taxon>Pseudomonadati</taxon>
        <taxon>Pseudomonadota</taxon>
        <taxon>Gammaproteobacteria</taxon>
        <taxon>Pseudomonadales</taxon>
        <taxon>Pseudomonadaceae</taxon>
        <taxon>Pseudomonas</taxon>
    </lineage>
</organism>
<keyword evidence="8" id="KW-1185">Reference proteome</keyword>
<accession>A0ABY5H1F4</accession>
<dbReference type="Pfam" id="PF00440">
    <property type="entry name" value="TetR_N"/>
    <property type="match status" value="1"/>
</dbReference>
<dbReference type="PROSITE" id="PS50977">
    <property type="entry name" value="HTH_TETR_2"/>
    <property type="match status" value="1"/>
</dbReference>
<evidence type="ECO:0000256" key="2">
    <source>
        <dbReference type="ARBA" id="ARBA00023015"/>
    </source>
</evidence>
<name>A0ABY5H1F4_9PSED</name>
<dbReference type="PANTHER" id="PTHR30055:SF175">
    <property type="entry name" value="HTH-TYPE TRANSCRIPTIONAL REPRESSOR KSTR2"/>
    <property type="match status" value="1"/>
</dbReference>
<proteinExistence type="predicted"/>
<dbReference type="Gene3D" id="1.10.357.10">
    <property type="entry name" value="Tetracycline Repressor, domain 2"/>
    <property type="match status" value="1"/>
</dbReference>
<dbReference type="PANTHER" id="PTHR30055">
    <property type="entry name" value="HTH-TYPE TRANSCRIPTIONAL REGULATOR RUTR"/>
    <property type="match status" value="1"/>
</dbReference>
<evidence type="ECO:0000259" key="6">
    <source>
        <dbReference type="PROSITE" id="PS50977"/>
    </source>
</evidence>
<dbReference type="Proteomes" id="UP001059672">
    <property type="component" value="Chromosome"/>
</dbReference>
<keyword evidence="4" id="KW-0804">Transcription</keyword>
<dbReference type="InterPro" id="IPR050109">
    <property type="entry name" value="HTH-type_TetR-like_transc_reg"/>
</dbReference>
<keyword evidence="2" id="KW-0805">Transcription regulation</keyword>
<dbReference type="InterPro" id="IPR041490">
    <property type="entry name" value="KstR2_TetR_C"/>
</dbReference>
<dbReference type="PRINTS" id="PR00455">
    <property type="entry name" value="HTHTETR"/>
</dbReference>
<feature type="DNA-binding region" description="H-T-H motif" evidence="5">
    <location>
        <begin position="44"/>
        <end position="63"/>
    </location>
</feature>
<evidence type="ECO:0000313" key="8">
    <source>
        <dbReference type="Proteomes" id="UP001059672"/>
    </source>
</evidence>
<protein>
    <submittedName>
        <fullName evidence="7">TetR family transcriptional regulator</fullName>
    </submittedName>
</protein>
<feature type="domain" description="HTH tetR-type" evidence="6">
    <location>
        <begin position="21"/>
        <end position="81"/>
    </location>
</feature>
<gene>
    <name evidence="7" type="ORF">KDW96_12905</name>
</gene>
<dbReference type="InterPro" id="IPR009057">
    <property type="entry name" value="Homeodomain-like_sf"/>
</dbReference>